<feature type="domain" description="Resolvase/invertase-type recombinase catalytic" evidence="6">
    <location>
        <begin position="17"/>
        <end position="164"/>
    </location>
</feature>
<dbReference type="GO" id="GO:0015074">
    <property type="term" value="P:DNA integration"/>
    <property type="evidence" value="ECO:0007669"/>
    <property type="project" value="UniProtKB-KW"/>
</dbReference>
<dbReference type="Pfam" id="PF07508">
    <property type="entry name" value="Recombinase"/>
    <property type="match status" value="1"/>
</dbReference>
<dbReference type="RefSeq" id="WP_084575348.1">
    <property type="nucleotide sequence ID" value="NZ_CP155572.1"/>
</dbReference>
<name>A0A1W2AVD6_9FIRM</name>
<feature type="domain" description="Recombinase" evidence="7">
    <location>
        <begin position="172"/>
        <end position="292"/>
    </location>
</feature>
<dbReference type="InterPro" id="IPR025827">
    <property type="entry name" value="Zn_ribbon_recom_dom"/>
</dbReference>
<dbReference type="InterPro" id="IPR006119">
    <property type="entry name" value="Resolv_N"/>
</dbReference>
<evidence type="ECO:0000256" key="5">
    <source>
        <dbReference type="PROSITE-ProRule" id="PRU10137"/>
    </source>
</evidence>
<dbReference type="InterPro" id="IPR036162">
    <property type="entry name" value="Resolvase-like_N_sf"/>
</dbReference>
<sequence>MKNIRKKQPSIIEVHKKVAIYIRVSTHHQIDRDSLPFQRQELENYCRYLLNVTDFEIFEDAGYSAKNTDRPKFQEMMTRIRAGEFTHLLVWKLDRISRNLKDFTEMWEELKDYNVTFISKMEQFDTSTAMGEAMLKITLVFAELERKLTGERVFSIMLDRAQKGKWNGARVPLGYDWDNENKQVVINQAEATLVQQVFDKYEEFGSSAKVAIWLKENCKQTKRGGDWYPKGVNDILRNPIYTGTLRWNYRVGGRGTYKPDDEVITVENAVPTFIASEQYERVQLMLDDNFKGQRSNRFKKHIHVLSGLIKCGYCDRPYLCNLATRPHKYDYLPTYYRCAQSLQSRSCTNKAMPGLQIEPFVLGYIRAYMIASQKRKNIDRELLLAFNHEDIMYIDVSQTAHAEVLSAIAETAATTTTQVEDDKLAELKQQKHRTEQAISRLDDAYYFADDMDTMTKGEYLVKRSNFVQRLNQIDKQITSLASMTNKPTVNNIDLTRQFILYQGLFSAENLREALPFIDRELAQKCVQEVISEITVMDGRVTQIQLRNGQVHKFIYKSVIATP</sequence>
<dbReference type="SUPFAM" id="SSF53041">
    <property type="entry name" value="Resolvase-like"/>
    <property type="match status" value="1"/>
</dbReference>
<dbReference type="InterPro" id="IPR038109">
    <property type="entry name" value="DNA_bind_recomb_sf"/>
</dbReference>
<feature type="active site" description="O-(5'-phospho-DNA)-serine intermediate" evidence="4 5">
    <location>
        <position position="25"/>
    </location>
</feature>
<keyword evidence="2" id="KW-0238">DNA-binding</keyword>
<dbReference type="AlphaFoldDB" id="A0A1W2AVD6"/>
<evidence type="ECO:0000256" key="4">
    <source>
        <dbReference type="PIRSR" id="PIRSR606118-50"/>
    </source>
</evidence>
<evidence type="ECO:0000256" key="1">
    <source>
        <dbReference type="ARBA" id="ARBA00022908"/>
    </source>
</evidence>
<dbReference type="Pfam" id="PF13408">
    <property type="entry name" value="Zn_ribbon_recom"/>
    <property type="match status" value="1"/>
</dbReference>
<evidence type="ECO:0000259" key="6">
    <source>
        <dbReference type="PROSITE" id="PS51736"/>
    </source>
</evidence>
<dbReference type="InterPro" id="IPR050639">
    <property type="entry name" value="SSR_resolvase"/>
</dbReference>
<protein>
    <submittedName>
        <fullName evidence="8">Site-specific DNA recombinase</fullName>
    </submittedName>
</protein>
<dbReference type="SMART" id="SM00857">
    <property type="entry name" value="Resolvase"/>
    <property type="match status" value="1"/>
</dbReference>
<dbReference type="PROSITE" id="PS51736">
    <property type="entry name" value="RECOMBINASES_3"/>
    <property type="match status" value="1"/>
</dbReference>
<keyword evidence="9" id="KW-1185">Reference proteome</keyword>
<gene>
    <name evidence="8" type="ORF">SAMN04488500_106137</name>
</gene>
<proteinExistence type="predicted"/>
<dbReference type="CDD" id="cd03768">
    <property type="entry name" value="SR_ResInv"/>
    <property type="match status" value="1"/>
</dbReference>
<dbReference type="InterPro" id="IPR006118">
    <property type="entry name" value="Recombinase_CS"/>
</dbReference>
<evidence type="ECO:0000259" key="7">
    <source>
        <dbReference type="PROSITE" id="PS51737"/>
    </source>
</evidence>
<organism evidence="8 9">
    <name type="scientific">Sporomusa malonica</name>
    <dbReference type="NCBI Taxonomy" id="112901"/>
    <lineage>
        <taxon>Bacteria</taxon>
        <taxon>Bacillati</taxon>
        <taxon>Bacillota</taxon>
        <taxon>Negativicutes</taxon>
        <taxon>Selenomonadales</taxon>
        <taxon>Sporomusaceae</taxon>
        <taxon>Sporomusa</taxon>
    </lineage>
</organism>
<evidence type="ECO:0000256" key="3">
    <source>
        <dbReference type="ARBA" id="ARBA00023172"/>
    </source>
</evidence>
<dbReference type="PANTHER" id="PTHR30461:SF23">
    <property type="entry name" value="DNA RECOMBINASE-RELATED"/>
    <property type="match status" value="1"/>
</dbReference>
<dbReference type="Pfam" id="PF00239">
    <property type="entry name" value="Resolvase"/>
    <property type="match status" value="1"/>
</dbReference>
<dbReference type="PROSITE" id="PS00397">
    <property type="entry name" value="RECOMBINASES_1"/>
    <property type="match status" value="1"/>
</dbReference>
<dbReference type="InterPro" id="IPR011109">
    <property type="entry name" value="DNA_bind_recombinase_dom"/>
</dbReference>
<dbReference type="GO" id="GO:0000150">
    <property type="term" value="F:DNA strand exchange activity"/>
    <property type="evidence" value="ECO:0007669"/>
    <property type="project" value="InterPro"/>
</dbReference>
<keyword evidence="1" id="KW-0229">DNA integration</keyword>
<dbReference type="Proteomes" id="UP000192738">
    <property type="component" value="Unassembled WGS sequence"/>
</dbReference>
<dbReference type="OrthoDB" id="1094757at2"/>
<evidence type="ECO:0000313" key="9">
    <source>
        <dbReference type="Proteomes" id="UP000192738"/>
    </source>
</evidence>
<evidence type="ECO:0000313" key="8">
    <source>
        <dbReference type="EMBL" id="SMC64401.1"/>
    </source>
</evidence>
<dbReference type="EMBL" id="FWXI01000006">
    <property type="protein sequence ID" value="SMC64401.1"/>
    <property type="molecule type" value="Genomic_DNA"/>
</dbReference>
<dbReference type="PANTHER" id="PTHR30461">
    <property type="entry name" value="DNA-INVERTASE FROM LAMBDOID PROPHAGE"/>
    <property type="match status" value="1"/>
</dbReference>
<dbReference type="GO" id="GO:0003677">
    <property type="term" value="F:DNA binding"/>
    <property type="evidence" value="ECO:0007669"/>
    <property type="project" value="UniProtKB-KW"/>
</dbReference>
<accession>A0A1W2AVD6</accession>
<evidence type="ECO:0000256" key="2">
    <source>
        <dbReference type="ARBA" id="ARBA00023125"/>
    </source>
</evidence>
<dbReference type="STRING" id="112901.SAMN04488500_106137"/>
<dbReference type="Gene3D" id="3.40.50.1390">
    <property type="entry name" value="Resolvase, N-terminal catalytic domain"/>
    <property type="match status" value="1"/>
</dbReference>
<dbReference type="Gene3D" id="3.90.1750.20">
    <property type="entry name" value="Putative Large Serine Recombinase, Chain B, Domain 2"/>
    <property type="match status" value="1"/>
</dbReference>
<dbReference type="PROSITE" id="PS51737">
    <property type="entry name" value="RECOMBINASE_DNA_BIND"/>
    <property type="match status" value="1"/>
</dbReference>
<reference evidence="8 9" key="1">
    <citation type="submission" date="2017-04" db="EMBL/GenBank/DDBJ databases">
        <authorList>
            <person name="Afonso C.L."/>
            <person name="Miller P.J."/>
            <person name="Scott M.A."/>
            <person name="Spackman E."/>
            <person name="Goraichik I."/>
            <person name="Dimitrov K.M."/>
            <person name="Suarez D.L."/>
            <person name="Swayne D.E."/>
        </authorList>
    </citation>
    <scope>NUCLEOTIDE SEQUENCE [LARGE SCALE GENOMIC DNA]</scope>
    <source>
        <strain evidence="8 9">DSM 5090</strain>
    </source>
</reference>
<keyword evidence="3" id="KW-0233">DNA recombination</keyword>